<feature type="domain" description="DUF4010" evidence="3">
    <location>
        <begin position="207"/>
        <end position="418"/>
    </location>
</feature>
<feature type="transmembrane region" description="Helical" evidence="1">
    <location>
        <begin position="202"/>
        <end position="220"/>
    </location>
</feature>
<feature type="transmembrane region" description="Helical" evidence="1">
    <location>
        <begin position="332"/>
        <end position="351"/>
    </location>
</feature>
<evidence type="ECO:0000313" key="4">
    <source>
        <dbReference type="EMBL" id="MCA9378942.1"/>
    </source>
</evidence>
<organism evidence="4 5">
    <name type="scientific">Candidatus Dojkabacteria bacterium</name>
    <dbReference type="NCBI Taxonomy" id="2099670"/>
    <lineage>
        <taxon>Bacteria</taxon>
        <taxon>Candidatus Dojkabacteria</taxon>
    </lineage>
</organism>
<dbReference type="PANTHER" id="PTHR39084">
    <property type="entry name" value="MEMBRANE PROTEIN-RELATED"/>
    <property type="match status" value="1"/>
</dbReference>
<dbReference type="Pfam" id="PF13194">
    <property type="entry name" value="DUF4010"/>
    <property type="match status" value="1"/>
</dbReference>
<dbReference type="EMBL" id="JAGQLI010000039">
    <property type="protein sequence ID" value="MCA9378942.1"/>
    <property type="molecule type" value="Genomic_DNA"/>
</dbReference>
<feature type="domain" description="MgtC/SapB/SrpB/YhiD N-terminal" evidence="2">
    <location>
        <begin position="10"/>
        <end position="134"/>
    </location>
</feature>
<proteinExistence type="predicted"/>
<evidence type="ECO:0000259" key="3">
    <source>
        <dbReference type="Pfam" id="PF13194"/>
    </source>
</evidence>
<evidence type="ECO:0000256" key="1">
    <source>
        <dbReference type="SAM" id="Phobius"/>
    </source>
</evidence>
<keyword evidence="1" id="KW-0472">Membrane</keyword>
<feature type="transmembrane region" description="Helical" evidence="1">
    <location>
        <begin position="116"/>
        <end position="132"/>
    </location>
</feature>
<reference evidence="4" key="2">
    <citation type="journal article" date="2021" name="Microbiome">
        <title>Successional dynamics and alternative stable states in a saline activated sludge microbial community over 9 years.</title>
        <authorList>
            <person name="Wang Y."/>
            <person name="Ye J."/>
            <person name="Ju F."/>
            <person name="Liu L."/>
            <person name="Boyd J.A."/>
            <person name="Deng Y."/>
            <person name="Parks D.H."/>
            <person name="Jiang X."/>
            <person name="Yin X."/>
            <person name="Woodcroft B.J."/>
            <person name="Tyson G.W."/>
            <person name="Hugenholtz P."/>
            <person name="Polz M.F."/>
            <person name="Zhang T."/>
        </authorList>
    </citation>
    <scope>NUCLEOTIDE SEQUENCE</scope>
    <source>
        <strain evidence="4">HKST-UBA12</strain>
    </source>
</reference>
<feature type="transmembrane region" description="Helical" evidence="1">
    <location>
        <begin position="67"/>
        <end position="85"/>
    </location>
</feature>
<protein>
    <submittedName>
        <fullName evidence="4">MgtC/SapB family protein</fullName>
    </submittedName>
</protein>
<feature type="transmembrane region" description="Helical" evidence="1">
    <location>
        <begin position="289"/>
        <end position="311"/>
    </location>
</feature>
<name>A0A955I6V6_9BACT</name>
<feature type="transmembrane region" description="Helical" evidence="1">
    <location>
        <begin position="390"/>
        <end position="410"/>
    </location>
</feature>
<keyword evidence="1" id="KW-1133">Transmembrane helix</keyword>
<feature type="transmembrane region" description="Helical" evidence="1">
    <location>
        <begin position="263"/>
        <end position="283"/>
    </location>
</feature>
<dbReference type="Proteomes" id="UP000760819">
    <property type="component" value="Unassembled WGS sequence"/>
</dbReference>
<dbReference type="Pfam" id="PF02308">
    <property type="entry name" value="MgtC"/>
    <property type="match status" value="1"/>
</dbReference>
<accession>A0A955I6V6</accession>
<sequence>MSDLEILARLLLAIAFGAILGLETETRVENHSAQAKRLKLGGVRTYTVLTLFGAVGGILFYAGQPVFGYMMFAAVFLIVLAAYVLSVQYKRAFGITTEMAILIAALVGFMATSGVISLQILIVVIVILTFILSQKKGVGLLVSKIAHRELTDVVKFTIVALVIFPFLPNQDFHLGEVMFLTNLWGNDHSHLADIVLVNPFKLWQYVVVISGFSLIGYFGAKLLGKTKGYLLSGVLGGMVSSTSTIITLAEEGKKEGKNLQAKMAGIGLISNAVSFAPMGILALSTSAAFFVAGVRVAIIMSMISLLAGVTVMYIHSRQQHSRHDLQVKYKPFSLTIALRFVLFLTLFRILVQLANLGVGPGGAALLVVISGAVGMDVATITLGEMVGSGIVAAAGAVLMFVAANAVNFSAKSLYATWQGGKVYAKLLTIGLLLTAIAGVLMQAGG</sequence>
<feature type="transmembrane region" description="Helical" evidence="1">
    <location>
        <begin position="43"/>
        <end position="61"/>
    </location>
</feature>
<gene>
    <name evidence="4" type="ORF">KC640_00800</name>
</gene>
<dbReference type="InterPro" id="IPR049177">
    <property type="entry name" value="MgtC_SapB_SrpB_YhiD_N"/>
</dbReference>
<evidence type="ECO:0000313" key="5">
    <source>
        <dbReference type="Proteomes" id="UP000760819"/>
    </source>
</evidence>
<reference evidence="4" key="1">
    <citation type="submission" date="2020-04" db="EMBL/GenBank/DDBJ databases">
        <authorList>
            <person name="Zhang T."/>
        </authorList>
    </citation>
    <scope>NUCLEOTIDE SEQUENCE</scope>
    <source>
        <strain evidence="4">HKST-UBA12</strain>
    </source>
</reference>
<comment type="caution">
    <text evidence="4">The sequence shown here is derived from an EMBL/GenBank/DDBJ whole genome shotgun (WGS) entry which is preliminary data.</text>
</comment>
<feature type="transmembrane region" description="Helical" evidence="1">
    <location>
        <begin position="422"/>
        <end position="441"/>
    </location>
</feature>
<keyword evidence="1" id="KW-0812">Transmembrane</keyword>
<dbReference type="AlphaFoldDB" id="A0A955I6V6"/>
<dbReference type="PANTHER" id="PTHR39084:SF1">
    <property type="entry name" value="DUF4010 DOMAIN-CONTAINING PROTEIN"/>
    <property type="match status" value="1"/>
</dbReference>
<dbReference type="InterPro" id="IPR025105">
    <property type="entry name" value="DUF4010"/>
</dbReference>
<feature type="transmembrane region" description="Helical" evidence="1">
    <location>
        <begin position="6"/>
        <end position="22"/>
    </location>
</feature>
<evidence type="ECO:0000259" key="2">
    <source>
        <dbReference type="Pfam" id="PF02308"/>
    </source>
</evidence>
<feature type="transmembrane region" description="Helical" evidence="1">
    <location>
        <begin position="363"/>
        <end position="383"/>
    </location>
</feature>